<accession>A9BAI1</accession>
<dbReference type="EMBL" id="CP000878">
    <property type="protein sequence ID" value="ABX08843.1"/>
    <property type="molecule type" value="Genomic_DNA"/>
</dbReference>
<protein>
    <submittedName>
        <fullName evidence="1">Predicted Fe-S-cluster oxidoreductase</fullName>
    </submittedName>
</protein>
<dbReference type="PANTHER" id="PTHR36791:SF2">
    <property type="entry name" value="OS03G0363400 PROTEIN"/>
    <property type="match status" value="1"/>
</dbReference>
<dbReference type="Pfam" id="PF03692">
    <property type="entry name" value="CxxCxxCC"/>
    <property type="match status" value="1"/>
</dbReference>
<dbReference type="HOGENOM" id="CLU_112741_1_0_3"/>
<dbReference type="STRING" id="93059.P9211_09121"/>
<gene>
    <name evidence="1" type="ordered locus">P9211_09121</name>
</gene>
<reference evidence="1 2" key="1">
    <citation type="journal article" date="2007" name="PLoS Genet.">
        <title>Patterns and implications of gene gain and loss in the evolution of Prochlorococcus.</title>
        <authorList>
            <person name="Kettler G.C."/>
            <person name="Martiny A.C."/>
            <person name="Huang K."/>
            <person name="Zucker J."/>
            <person name="Coleman M.L."/>
            <person name="Rodrigue S."/>
            <person name="Chen F."/>
            <person name="Lapidus A."/>
            <person name="Ferriera S."/>
            <person name="Johnson J."/>
            <person name="Steglich C."/>
            <person name="Church G.M."/>
            <person name="Richardson P."/>
            <person name="Chisholm S.W."/>
        </authorList>
    </citation>
    <scope>NUCLEOTIDE SEQUENCE [LARGE SCALE GENOMIC DNA]</scope>
    <source>
        <strain evidence="2">MIT 9211</strain>
    </source>
</reference>
<organism evidence="1 2">
    <name type="scientific">Prochlorococcus marinus (strain MIT 9211)</name>
    <dbReference type="NCBI Taxonomy" id="93059"/>
    <lineage>
        <taxon>Bacteria</taxon>
        <taxon>Bacillati</taxon>
        <taxon>Cyanobacteriota</taxon>
        <taxon>Cyanophyceae</taxon>
        <taxon>Synechococcales</taxon>
        <taxon>Prochlorococcaceae</taxon>
        <taxon>Prochlorococcus</taxon>
    </lineage>
</organism>
<dbReference type="PANTHER" id="PTHR36791">
    <property type="entry name" value="OS03G0363400 PROTEIN"/>
    <property type="match status" value="1"/>
</dbReference>
<dbReference type="Proteomes" id="UP000000788">
    <property type="component" value="Chromosome"/>
</dbReference>
<dbReference type="AlphaFoldDB" id="A9BAI1"/>
<sequence length="121" mass="14034">MAAQKLRWQCIRACGACCRLAPHERVEALQALSKEQTIQYLRLVADDGWCRFYNKSMKTCTIYNQRPDFCNVKNLLSIFKLDNTSIDTVAIMSCRQHIRSIYGGRSQVLKRFEHTLRSNST</sequence>
<dbReference type="KEGG" id="pmj:P9211_09121"/>
<dbReference type="OrthoDB" id="486823at2"/>
<keyword evidence="2" id="KW-1185">Reference proteome</keyword>
<evidence type="ECO:0000313" key="1">
    <source>
        <dbReference type="EMBL" id="ABX08843.1"/>
    </source>
</evidence>
<evidence type="ECO:0000313" key="2">
    <source>
        <dbReference type="Proteomes" id="UP000000788"/>
    </source>
</evidence>
<dbReference type="InterPro" id="IPR005358">
    <property type="entry name" value="Puta_zinc/iron-chelating_dom"/>
</dbReference>
<dbReference type="RefSeq" id="WP_012195464.1">
    <property type="nucleotide sequence ID" value="NC_009976.1"/>
</dbReference>
<proteinExistence type="predicted"/>
<name>A9BAI1_PROM4</name>
<dbReference type="eggNOG" id="COG0727">
    <property type="taxonomic scope" value="Bacteria"/>
</dbReference>